<dbReference type="InterPro" id="IPR048333">
    <property type="entry name" value="HA2_WH"/>
</dbReference>
<dbReference type="InterPro" id="IPR001650">
    <property type="entry name" value="Helicase_C-like"/>
</dbReference>
<evidence type="ECO:0000256" key="3">
    <source>
        <dbReference type="SAM" id="MobiDB-lite"/>
    </source>
</evidence>
<dbReference type="Gene3D" id="1.20.120.1080">
    <property type="match status" value="1"/>
</dbReference>
<dbReference type="SUPFAM" id="SSF52540">
    <property type="entry name" value="P-loop containing nucleoside triphosphate hydrolases"/>
    <property type="match status" value="1"/>
</dbReference>
<dbReference type="CDD" id="cd17917">
    <property type="entry name" value="DEXHc_RHA-like"/>
    <property type="match status" value="1"/>
</dbReference>
<proteinExistence type="predicted"/>
<dbReference type="Pfam" id="PF00271">
    <property type="entry name" value="Helicase_C"/>
    <property type="match status" value="1"/>
</dbReference>
<sequence length="830" mass="92456">MDDVRASLPIFQYRADLVSAIREFQFLIVVGDTGSGKTTQLPQYVLEDLADTLPNIVVTQPRRIAAISAATRVSEEHGTTLGGLAGYIVRFEKCTSADTRLSYVTDGILLRQCTANRLLPSYDLVILDEAHERSLETDVLFGLLRRACRLRPTLKVVIMSATLDIDGFSSFFGDCPVFSVPGRMFTVDILWQKKMNFAALKGSFVLRCIETCMQIHKEESPGDILVFLTGQHEIETAMQKIMEAHDELDYAMVKHRESLSSIVVYPIYSTLESIDQRAIFLPAPPGVRKIVLATNIAQTSVTVPGIRYVIDSGFVKQKMYDPHTRMDALVVVPISQAAATQRAGRAGRTEHGRVYRLYSRDAFEQMAAATIPEIQRSSLLGTILQLKKMGINDVLNFEFIDPPDPDLVVSAIKQLFLLSAVDENGHLTPLGRQLGDLPCSPFLARALISAAVDFHCASDVVTIVAMLSSEDVYSTPRSKRRQAEAKDAHRAFDHSSGDHLTLLQIYTAWAANDYSRDWCMQNFFHYRALKSARSIREQLTDIMKKSHPNIGLGSANNVDTKSKKHPHHHHHHRRHSDIKGHRGGDDDRTALPGNHSLHVPDTVAILKSLCTGFYPNTAKRHPARPMFFPYLSSIGDAISSTHQIALYLHQQSVLFTEDSRSMQRLDWVIYNDVQYVNRACMRVVSRIDFSMVEVLCGRAKLMQVERLLSGVEGAAVAGERRGSWEKVISGESGKIGSDLDGDGSLGLDVVSGAPVEFDVVAEVIDEIHHTEHLLADGEVNAGETEQTEKTGLLVHLDAKREVSHSLEEESRLAKLEAAKERFKQRKRAKR</sequence>
<dbReference type="Proteomes" id="UP001648503">
    <property type="component" value="Unassembled WGS sequence"/>
</dbReference>
<keyword evidence="7" id="KW-1185">Reference proteome</keyword>
<feature type="domain" description="Helicase C-terminal" evidence="5">
    <location>
        <begin position="208"/>
        <end position="390"/>
    </location>
</feature>
<dbReference type="Pfam" id="PF00270">
    <property type="entry name" value="DEAD"/>
    <property type="match status" value="1"/>
</dbReference>
<keyword evidence="1" id="KW-0547">Nucleotide-binding</keyword>
<dbReference type="EMBL" id="JAFCIX010000418">
    <property type="protein sequence ID" value="KAH6591057.1"/>
    <property type="molecule type" value="Genomic_DNA"/>
</dbReference>
<evidence type="ECO:0000256" key="2">
    <source>
        <dbReference type="ARBA" id="ARBA00022840"/>
    </source>
</evidence>
<dbReference type="Pfam" id="PF21010">
    <property type="entry name" value="HA2_C"/>
    <property type="match status" value="1"/>
</dbReference>
<evidence type="ECO:0000256" key="1">
    <source>
        <dbReference type="ARBA" id="ARBA00022741"/>
    </source>
</evidence>
<evidence type="ECO:0000259" key="5">
    <source>
        <dbReference type="PROSITE" id="PS51194"/>
    </source>
</evidence>
<accession>A0ABQ8F3T7</accession>
<dbReference type="CDD" id="cd18791">
    <property type="entry name" value="SF2_C_RHA"/>
    <property type="match status" value="1"/>
</dbReference>
<dbReference type="PANTHER" id="PTHR18934:SF85">
    <property type="entry name" value="ATP-DEPENDENT RNA HELICASE DHX8"/>
    <property type="match status" value="1"/>
</dbReference>
<gene>
    <name evidence="6" type="ORF">BASA50_009057</name>
</gene>
<dbReference type="SMART" id="SM00487">
    <property type="entry name" value="DEXDc"/>
    <property type="match status" value="1"/>
</dbReference>
<evidence type="ECO:0008006" key="8">
    <source>
        <dbReference type="Google" id="ProtNLM"/>
    </source>
</evidence>
<evidence type="ECO:0000259" key="4">
    <source>
        <dbReference type="PROSITE" id="PS51192"/>
    </source>
</evidence>
<name>A0ABQ8F3T7_9FUNG</name>
<dbReference type="Gene3D" id="3.40.50.300">
    <property type="entry name" value="P-loop containing nucleotide triphosphate hydrolases"/>
    <property type="match status" value="2"/>
</dbReference>
<organism evidence="6 7">
    <name type="scientific">Batrachochytrium salamandrivorans</name>
    <dbReference type="NCBI Taxonomy" id="1357716"/>
    <lineage>
        <taxon>Eukaryota</taxon>
        <taxon>Fungi</taxon>
        <taxon>Fungi incertae sedis</taxon>
        <taxon>Chytridiomycota</taxon>
        <taxon>Chytridiomycota incertae sedis</taxon>
        <taxon>Chytridiomycetes</taxon>
        <taxon>Rhizophydiales</taxon>
        <taxon>Rhizophydiales incertae sedis</taxon>
        <taxon>Batrachochytrium</taxon>
    </lineage>
</organism>
<dbReference type="Pfam" id="PF07717">
    <property type="entry name" value="OB_NTP_bind"/>
    <property type="match status" value="1"/>
</dbReference>
<dbReference type="SMART" id="SM00490">
    <property type="entry name" value="HELICc"/>
    <property type="match status" value="1"/>
</dbReference>
<dbReference type="Pfam" id="PF04408">
    <property type="entry name" value="WHD_HA2"/>
    <property type="match status" value="1"/>
</dbReference>
<protein>
    <recommendedName>
        <fullName evidence="8">Pre-mRNA-splicing factor ATP-dependent RNA helicase PRP43</fullName>
    </recommendedName>
</protein>
<feature type="compositionally biased region" description="Basic residues" evidence="3">
    <location>
        <begin position="562"/>
        <end position="576"/>
    </location>
</feature>
<feature type="region of interest" description="Disordered" evidence="3">
    <location>
        <begin position="546"/>
        <end position="593"/>
    </location>
</feature>
<dbReference type="InterPro" id="IPR007502">
    <property type="entry name" value="Helicase-assoc_dom"/>
</dbReference>
<dbReference type="InterPro" id="IPR011545">
    <property type="entry name" value="DEAD/DEAH_box_helicase_dom"/>
</dbReference>
<dbReference type="PROSITE" id="PS51192">
    <property type="entry name" value="HELICASE_ATP_BIND_1"/>
    <property type="match status" value="1"/>
</dbReference>
<dbReference type="InterPro" id="IPR014001">
    <property type="entry name" value="Helicase_ATP-bd"/>
</dbReference>
<dbReference type="InterPro" id="IPR027417">
    <property type="entry name" value="P-loop_NTPase"/>
</dbReference>
<evidence type="ECO:0000313" key="6">
    <source>
        <dbReference type="EMBL" id="KAH6591057.1"/>
    </source>
</evidence>
<feature type="compositionally biased region" description="Basic and acidic residues" evidence="3">
    <location>
        <begin position="577"/>
        <end position="589"/>
    </location>
</feature>
<feature type="domain" description="Helicase ATP-binding" evidence="4">
    <location>
        <begin position="18"/>
        <end position="181"/>
    </location>
</feature>
<dbReference type="SMART" id="SM00847">
    <property type="entry name" value="HA2"/>
    <property type="match status" value="1"/>
</dbReference>
<comment type="caution">
    <text evidence="6">The sequence shown here is derived from an EMBL/GenBank/DDBJ whole genome shotgun (WGS) entry which is preliminary data.</text>
</comment>
<evidence type="ECO:0000313" key="7">
    <source>
        <dbReference type="Proteomes" id="UP001648503"/>
    </source>
</evidence>
<keyword evidence="2" id="KW-0067">ATP-binding</keyword>
<reference evidence="6 7" key="1">
    <citation type="submission" date="2021-02" db="EMBL/GenBank/DDBJ databases">
        <title>Variation within the Batrachochytrium salamandrivorans European outbreak.</title>
        <authorList>
            <person name="Kelly M."/>
            <person name="Pasmans F."/>
            <person name="Shea T.P."/>
            <person name="Munoz J.F."/>
            <person name="Carranza S."/>
            <person name="Cuomo C.A."/>
            <person name="Martel A."/>
        </authorList>
    </citation>
    <scope>NUCLEOTIDE SEQUENCE [LARGE SCALE GENOMIC DNA]</scope>
    <source>
        <strain evidence="6 7">AMFP18/2</strain>
    </source>
</reference>
<dbReference type="PANTHER" id="PTHR18934">
    <property type="entry name" value="ATP-DEPENDENT RNA HELICASE"/>
    <property type="match status" value="1"/>
</dbReference>
<dbReference type="PROSITE" id="PS51194">
    <property type="entry name" value="HELICASE_CTER"/>
    <property type="match status" value="1"/>
</dbReference>
<dbReference type="InterPro" id="IPR011709">
    <property type="entry name" value="DEAD-box_helicase_OB_fold"/>
</dbReference>